<sequence>MGERRRGREVIRVVDDDADGHEHGLERGFGSSASGSVSQIRNRPATGEAQAQATGPFKLFLQDHKGAHVYAFTTSETCNAHPNSMQKIALPPRMQIGCKIMLLPGTRICRGMVWIEGDTCVVLGGRIESLDREWREGWEERVKGEVEGMREELNGERGGGGA</sequence>
<accession>A0A8H2ZY83</accession>
<protein>
    <submittedName>
        <fullName evidence="3">E421145c-36fd-4f35-979b-d5d87f2e0bb2-CDS</fullName>
    </submittedName>
</protein>
<reference evidence="3" key="1">
    <citation type="submission" date="2020-10" db="EMBL/GenBank/DDBJ databases">
        <authorList>
            <person name="Kusch S."/>
        </authorList>
    </citation>
    <scope>NUCLEOTIDE SEQUENCE</scope>
    <source>
        <strain evidence="3">SwB9</strain>
    </source>
</reference>
<dbReference type="AlphaFoldDB" id="A0A8H2ZY83"/>
<feature type="region of interest" description="Disordered" evidence="1">
    <location>
        <begin position="15"/>
        <end position="51"/>
    </location>
</feature>
<feature type="compositionally biased region" description="Basic and acidic residues" evidence="1">
    <location>
        <begin position="15"/>
        <end position="26"/>
    </location>
</feature>
<dbReference type="Proteomes" id="UP000624404">
    <property type="component" value="Unassembled WGS sequence"/>
</dbReference>
<feature type="compositionally biased region" description="Polar residues" evidence="1">
    <location>
        <begin position="31"/>
        <end position="41"/>
    </location>
</feature>
<dbReference type="Pfam" id="PF08585">
    <property type="entry name" value="RMI1_N_C"/>
    <property type="match status" value="1"/>
</dbReference>
<dbReference type="InterPro" id="IPR013894">
    <property type="entry name" value="RMI1_OB"/>
</dbReference>
<organism evidence="3 4">
    <name type="scientific">Sclerotinia trifoliorum</name>
    <dbReference type="NCBI Taxonomy" id="28548"/>
    <lineage>
        <taxon>Eukaryota</taxon>
        <taxon>Fungi</taxon>
        <taxon>Dikarya</taxon>
        <taxon>Ascomycota</taxon>
        <taxon>Pezizomycotina</taxon>
        <taxon>Leotiomycetes</taxon>
        <taxon>Helotiales</taxon>
        <taxon>Sclerotiniaceae</taxon>
        <taxon>Sclerotinia</taxon>
    </lineage>
</organism>
<name>A0A8H2ZY83_9HELO</name>
<evidence type="ECO:0000259" key="2">
    <source>
        <dbReference type="Pfam" id="PF08585"/>
    </source>
</evidence>
<evidence type="ECO:0000313" key="3">
    <source>
        <dbReference type="EMBL" id="CAD6455412.1"/>
    </source>
</evidence>
<evidence type="ECO:0000313" key="4">
    <source>
        <dbReference type="Proteomes" id="UP000624404"/>
    </source>
</evidence>
<gene>
    <name evidence="3" type="ORF">SCLTRI_LOCUS10245</name>
</gene>
<dbReference type="OrthoDB" id="341511at2759"/>
<dbReference type="EMBL" id="CAJHIA010000037">
    <property type="protein sequence ID" value="CAD6455412.1"/>
    <property type="molecule type" value="Genomic_DNA"/>
</dbReference>
<feature type="domain" description="RecQ mediated genome instability protein 1 OB-fold" evidence="2">
    <location>
        <begin position="2"/>
        <end position="137"/>
    </location>
</feature>
<dbReference type="InterPro" id="IPR042470">
    <property type="entry name" value="RMI1_N_C_sf"/>
</dbReference>
<keyword evidence="4" id="KW-1185">Reference proteome</keyword>
<proteinExistence type="predicted"/>
<evidence type="ECO:0000256" key="1">
    <source>
        <dbReference type="SAM" id="MobiDB-lite"/>
    </source>
</evidence>
<comment type="caution">
    <text evidence="3">The sequence shown here is derived from an EMBL/GenBank/DDBJ whole genome shotgun (WGS) entry which is preliminary data.</text>
</comment>
<dbReference type="Gene3D" id="2.40.50.770">
    <property type="entry name" value="RecQ-mediated genome instability protein Rmi1, C-terminal domain"/>
    <property type="match status" value="1"/>
</dbReference>